<comment type="cofactor">
    <cofactor evidence="1">
        <name>Zn(2+)</name>
        <dbReference type="ChEBI" id="CHEBI:29105"/>
    </cofactor>
</comment>
<evidence type="ECO:0000256" key="3">
    <source>
        <dbReference type="RuleBase" id="RU004447"/>
    </source>
</evidence>
<evidence type="ECO:0000256" key="5">
    <source>
        <dbReference type="SAM" id="SignalP"/>
    </source>
</evidence>
<keyword evidence="4" id="KW-0175">Coiled coil</keyword>
<feature type="domain" description="Peptidase M16 C-terminal" evidence="7">
    <location>
        <begin position="218"/>
        <end position="280"/>
    </location>
</feature>
<dbReference type="Gene3D" id="3.30.830.10">
    <property type="entry name" value="Metalloenzyme, LuxS/M16 peptidase-like"/>
    <property type="match status" value="4"/>
</dbReference>
<dbReference type="PROSITE" id="PS00143">
    <property type="entry name" value="INSULINASE"/>
    <property type="match status" value="1"/>
</dbReference>
<evidence type="ECO:0000256" key="4">
    <source>
        <dbReference type="SAM" id="Coils"/>
    </source>
</evidence>
<comment type="similarity">
    <text evidence="2 3">Belongs to the peptidase M16 family.</text>
</comment>
<protein>
    <submittedName>
        <fullName evidence="8">Peptidase M16</fullName>
    </submittedName>
</protein>
<accession>A0A449I2K7</accession>
<dbReference type="InterPro" id="IPR011249">
    <property type="entry name" value="Metalloenz_LuxS/M16"/>
</dbReference>
<dbReference type="InterPro" id="IPR001431">
    <property type="entry name" value="Pept_M16_Zn_BS"/>
</dbReference>
<dbReference type="PANTHER" id="PTHR11851">
    <property type="entry name" value="METALLOPROTEASE"/>
    <property type="match status" value="1"/>
</dbReference>
<evidence type="ECO:0000256" key="2">
    <source>
        <dbReference type="ARBA" id="ARBA00007261"/>
    </source>
</evidence>
<organism evidence="8 9">
    <name type="scientific">Prevotella heparinolytica</name>
    <dbReference type="NCBI Taxonomy" id="28113"/>
    <lineage>
        <taxon>Bacteria</taxon>
        <taxon>Pseudomonadati</taxon>
        <taxon>Bacteroidota</taxon>
        <taxon>Bacteroidia</taxon>
        <taxon>Bacteroidales</taxon>
        <taxon>Bacteroidaceae</taxon>
        <taxon>Bacteroides</taxon>
    </lineage>
</organism>
<proteinExistence type="inferred from homology"/>
<feature type="domain" description="Peptidase M16 N-terminal" evidence="6">
    <location>
        <begin position="63"/>
        <end position="187"/>
    </location>
</feature>
<dbReference type="InterPro" id="IPR007863">
    <property type="entry name" value="Peptidase_M16_C"/>
</dbReference>
<dbReference type="EMBL" id="CAACYH010000004">
    <property type="protein sequence ID" value="VFB13695.1"/>
    <property type="molecule type" value="Genomic_DNA"/>
</dbReference>
<dbReference type="Pfam" id="PF05193">
    <property type="entry name" value="Peptidase_M16_C"/>
    <property type="match status" value="2"/>
</dbReference>
<feature type="domain" description="Peptidase M16 C-terminal" evidence="7">
    <location>
        <begin position="709"/>
        <end position="899"/>
    </location>
</feature>
<sequence>MDIRVFMSLMRRNKLPFFRCLSLTALWAAALFSHAVYAQSSPIALPQGTVEGRLENGFHYLIMPNHMPASRVEVRLIMRAGSILETEQEKGCAHFLEHMAFQGTTHFPGRSLVESLEKLGMRYGQDINAFTGFDRTVYMFAVPVDKDKEAVMKHSLLIVRDWLQGMSIDSLKVENEKGVILEELRGYNLGDEFYPLKIGTGLFSRRMPLGSVDDIRRVTPRTLKNFYRKWYVPSLATLAIAGDVSPLELEQEIKTLFSGCKGNASVCIPFHPLQYDEGIHLSEVRDTLRNRSRLELMIPHACVVERTVNDAVRKEQERLLVKALTTRLNDRKQRCEVSDQWYLSDKNHFTLSVEGKSREELLSCVTTLAGELYCLAREGWQPEEWQDIKKDFCRKYDKTEDYSSRSSAMWCDDFTDYVISGDRYLTDETQRKQVAAALHETSQGRLQQLLEEWLAARQETLLAACSSHSGMGKPLTTEEIATAWDKGRQASCRPYQYVRPQKTTNEPHVHTPDSLSARHPFNPAYIADSKTYPRTGVRDVRLKNGIRLVLKPTLQSETGLLLTSFAPSGLASIPEKEYPFLEGAAGYMDMGGISGMTGDSLSEYLYRQEMSLTSVIENHWHGFIGMSPSSKAAEFFNLIYQKITAPQLNYEDFEEVRAELLAASGKETVLEKMLKRDSDRLLAARMSELMGETLATSCRQPGTEQLQRLNLDSIAAYYKTLYARPEGMTYVISGNFDANTLIRQFAAVFGRMPASTQKTTRPCTEAPRHEAKQHTALFRLPDTKLVEGFPCSHETQTLFDYLFFGHYRPGLKNTLVLKLMRDIIRNRLISILREQKSLVYSPYVSLKYEGLPRSIFYFDIHASADNDRMHELGAALKQLLERLRREEVDEEELQTLKRSFLIAKRETLNEEAASAWRTTLTELLKNGETPADFDDYEQHLASISPAVLREAFERYIDVEKYVLLYISKKLLEE</sequence>
<dbReference type="GO" id="GO:0006508">
    <property type="term" value="P:proteolysis"/>
    <property type="evidence" value="ECO:0007669"/>
    <property type="project" value="InterPro"/>
</dbReference>
<dbReference type="Pfam" id="PF00675">
    <property type="entry name" value="Peptidase_M16"/>
    <property type="match status" value="1"/>
</dbReference>
<feature type="chain" id="PRO_5018983186" evidence="5">
    <location>
        <begin position="39"/>
        <end position="973"/>
    </location>
</feature>
<evidence type="ECO:0000259" key="6">
    <source>
        <dbReference type="Pfam" id="PF00675"/>
    </source>
</evidence>
<evidence type="ECO:0000259" key="7">
    <source>
        <dbReference type="Pfam" id="PF05193"/>
    </source>
</evidence>
<dbReference type="AlphaFoldDB" id="A0A449I2K7"/>
<name>A0A449I2K7_9BACE</name>
<dbReference type="SUPFAM" id="SSF63411">
    <property type="entry name" value="LuxS/MPP-like metallohydrolase"/>
    <property type="match status" value="3"/>
</dbReference>
<feature type="coiled-coil region" evidence="4">
    <location>
        <begin position="866"/>
        <end position="896"/>
    </location>
</feature>
<dbReference type="GO" id="GO:0004222">
    <property type="term" value="F:metalloendopeptidase activity"/>
    <property type="evidence" value="ECO:0007669"/>
    <property type="project" value="InterPro"/>
</dbReference>
<reference evidence="8 9" key="1">
    <citation type="submission" date="2019-02" db="EMBL/GenBank/DDBJ databases">
        <authorList>
            <consortium name="Pathogen Informatics"/>
        </authorList>
    </citation>
    <scope>NUCLEOTIDE SEQUENCE [LARGE SCALE GENOMIC DNA]</scope>
    <source>
        <strain evidence="8 9">3012STDY7078512</strain>
    </source>
</reference>
<dbReference type="Proteomes" id="UP000396835">
    <property type="component" value="Unassembled WGS sequence"/>
</dbReference>
<keyword evidence="5" id="KW-0732">Signal</keyword>
<dbReference type="GO" id="GO:0046872">
    <property type="term" value="F:metal ion binding"/>
    <property type="evidence" value="ECO:0007669"/>
    <property type="project" value="InterPro"/>
</dbReference>
<evidence type="ECO:0000313" key="9">
    <source>
        <dbReference type="Proteomes" id="UP000396835"/>
    </source>
</evidence>
<feature type="signal peptide" evidence="5">
    <location>
        <begin position="1"/>
        <end position="38"/>
    </location>
</feature>
<dbReference type="PANTHER" id="PTHR11851:SF49">
    <property type="entry name" value="MITOCHONDRIAL-PROCESSING PEPTIDASE SUBUNIT ALPHA"/>
    <property type="match status" value="1"/>
</dbReference>
<evidence type="ECO:0000313" key="8">
    <source>
        <dbReference type="EMBL" id="VFB13695.1"/>
    </source>
</evidence>
<gene>
    <name evidence="8" type="ORF">NCTC7812_01223</name>
</gene>
<dbReference type="InterPro" id="IPR011765">
    <property type="entry name" value="Pept_M16_N"/>
</dbReference>
<evidence type="ECO:0000256" key="1">
    <source>
        <dbReference type="ARBA" id="ARBA00001947"/>
    </source>
</evidence>
<dbReference type="InterPro" id="IPR050361">
    <property type="entry name" value="MPP/UQCRC_Complex"/>
</dbReference>